<keyword evidence="3" id="KW-1185">Reference proteome</keyword>
<evidence type="ECO:0000313" key="3">
    <source>
        <dbReference type="Proteomes" id="UP000034680"/>
    </source>
</evidence>
<gene>
    <name evidence="2" type="ORF">UCDDA912_g06186</name>
</gene>
<dbReference type="PROSITE" id="PS51061">
    <property type="entry name" value="R3H"/>
    <property type="match status" value="1"/>
</dbReference>
<proteinExistence type="predicted"/>
<comment type="caution">
    <text evidence="2">The sequence shown here is derived from an EMBL/GenBank/DDBJ whole genome shotgun (WGS) entry which is preliminary data.</text>
</comment>
<dbReference type="Proteomes" id="UP000034680">
    <property type="component" value="Unassembled WGS sequence"/>
</dbReference>
<dbReference type="GO" id="GO:0003676">
    <property type="term" value="F:nucleic acid binding"/>
    <property type="evidence" value="ECO:0007669"/>
    <property type="project" value="UniProtKB-UniRule"/>
</dbReference>
<dbReference type="OrthoDB" id="5237708at2759"/>
<reference evidence="2 3" key="2">
    <citation type="submission" date="2015-05" db="EMBL/GenBank/DDBJ databases">
        <authorList>
            <person name="Morales-Cruz A."/>
            <person name="Amrine K.C."/>
            <person name="Cantu D."/>
        </authorList>
    </citation>
    <scope>NUCLEOTIDE SEQUENCE [LARGE SCALE GENOMIC DNA]</scope>
    <source>
        <strain evidence="2">DA912</strain>
    </source>
</reference>
<dbReference type="InterPro" id="IPR001374">
    <property type="entry name" value="R3H_dom"/>
</dbReference>
<protein>
    <recommendedName>
        <fullName evidence="1">R3H domain-containing protein</fullName>
    </recommendedName>
</protein>
<accession>A0A0G2FH24</accession>
<sequence>MTPVLDCPAELRQQILCHCLPGDVHNAGATPRTASLLPLLLTCKIIRLDVLQILKTWSPVYHIEDPATITSRHNRRPDDEPHMHRISLRLFAGLDLARMRSPPIWEVTGVFDVDPWLRCVPSLPRAAVESVTVDLTPAPAWMTARRPDWVRATVLDARNRAFMRGCVGGIRQLVEALCGLYGAGARVQLGGTVARKTRASVEAMMAGGLTAGVFAGEWLAGPPEVPTRLSLGLVSRCWGVEVGGPVARPWRYDQRTIQVRNEARKEGLATPDLYLRPLNPVYWSKDACTAYYVNAQEEEERTREDLVRLLAFAVEVRTEGVPPDTTIDFAPAIRARRFLLHCLARDLGLASVSVGAAGEKFVRVSRALEPAADERGFDIVQQSDDKTAAALQKLLRLGPD</sequence>
<organism evidence="2 3">
    <name type="scientific">Diaporthe ampelina</name>
    <dbReference type="NCBI Taxonomy" id="1214573"/>
    <lineage>
        <taxon>Eukaryota</taxon>
        <taxon>Fungi</taxon>
        <taxon>Dikarya</taxon>
        <taxon>Ascomycota</taxon>
        <taxon>Pezizomycotina</taxon>
        <taxon>Sordariomycetes</taxon>
        <taxon>Sordariomycetidae</taxon>
        <taxon>Diaporthales</taxon>
        <taxon>Diaporthaceae</taxon>
        <taxon>Diaporthe</taxon>
    </lineage>
</organism>
<evidence type="ECO:0000259" key="1">
    <source>
        <dbReference type="PROSITE" id="PS51061"/>
    </source>
</evidence>
<reference evidence="2 3" key="1">
    <citation type="submission" date="2015-05" db="EMBL/GenBank/DDBJ databases">
        <title>Distinctive expansion of gene families associated with plant cell wall degradation and secondary metabolism in the genomes of grapevine trunk pathogens.</title>
        <authorList>
            <person name="Lawrence D.P."/>
            <person name="Travadon R."/>
            <person name="Rolshausen P.E."/>
            <person name="Baumgartner K."/>
        </authorList>
    </citation>
    <scope>NUCLEOTIDE SEQUENCE [LARGE SCALE GENOMIC DNA]</scope>
    <source>
        <strain evidence="2">DA912</strain>
    </source>
</reference>
<dbReference type="AlphaFoldDB" id="A0A0G2FH24"/>
<name>A0A0G2FH24_9PEZI</name>
<dbReference type="EMBL" id="LCUC01000226">
    <property type="protein sequence ID" value="KKY33807.1"/>
    <property type="molecule type" value="Genomic_DNA"/>
</dbReference>
<evidence type="ECO:0000313" key="2">
    <source>
        <dbReference type="EMBL" id="KKY33807.1"/>
    </source>
</evidence>
<feature type="domain" description="R3H" evidence="1">
    <location>
        <begin position="300"/>
        <end position="368"/>
    </location>
</feature>